<dbReference type="PROSITE" id="PS50089">
    <property type="entry name" value="ZF_RING_2"/>
    <property type="match status" value="1"/>
</dbReference>
<comment type="caution">
    <text evidence="18">The sequence shown here is derived from an EMBL/GenBank/DDBJ whole genome shotgun (WGS) entry which is preliminary data.</text>
</comment>
<keyword evidence="10" id="KW-0862">Zinc</keyword>
<dbReference type="GO" id="GO:0008270">
    <property type="term" value="F:zinc ion binding"/>
    <property type="evidence" value="ECO:0007669"/>
    <property type="project" value="UniProtKB-KW"/>
</dbReference>
<feature type="transmembrane region" description="Helical" evidence="16">
    <location>
        <begin position="248"/>
        <end position="269"/>
    </location>
</feature>
<evidence type="ECO:0000256" key="8">
    <source>
        <dbReference type="ARBA" id="ARBA00022786"/>
    </source>
</evidence>
<keyword evidence="6" id="KW-0479">Metal-binding</keyword>
<dbReference type="InterPro" id="IPR001841">
    <property type="entry name" value="Znf_RING"/>
</dbReference>
<keyword evidence="7 14" id="KW-0863">Zinc-finger</keyword>
<evidence type="ECO:0000313" key="19">
    <source>
        <dbReference type="Proteomes" id="UP001066276"/>
    </source>
</evidence>
<dbReference type="GO" id="GO:0005741">
    <property type="term" value="C:mitochondrial outer membrane"/>
    <property type="evidence" value="ECO:0007669"/>
    <property type="project" value="UniProtKB-SubCell"/>
</dbReference>
<evidence type="ECO:0000256" key="7">
    <source>
        <dbReference type="ARBA" id="ARBA00022771"/>
    </source>
</evidence>
<feature type="domain" description="RING-type" evidence="17">
    <location>
        <begin position="318"/>
        <end position="355"/>
    </location>
</feature>
<dbReference type="GO" id="GO:0016567">
    <property type="term" value="P:protein ubiquitination"/>
    <property type="evidence" value="ECO:0007669"/>
    <property type="project" value="InterPro"/>
</dbReference>
<feature type="non-terminal residue" evidence="18">
    <location>
        <position position="367"/>
    </location>
</feature>
<keyword evidence="19" id="KW-1185">Reference proteome</keyword>
<accession>A0AAV7L735</accession>
<keyword evidence="11 16" id="KW-1133">Transmembrane helix</keyword>
<dbReference type="InterPro" id="IPR013083">
    <property type="entry name" value="Znf_RING/FYVE/PHD"/>
</dbReference>
<evidence type="ECO:0000256" key="13">
    <source>
        <dbReference type="ARBA" id="ARBA00023136"/>
    </source>
</evidence>
<dbReference type="GO" id="GO:0061630">
    <property type="term" value="F:ubiquitin protein ligase activity"/>
    <property type="evidence" value="ECO:0007669"/>
    <property type="project" value="UniProtKB-EC"/>
</dbReference>
<evidence type="ECO:0000256" key="10">
    <source>
        <dbReference type="ARBA" id="ARBA00022833"/>
    </source>
</evidence>
<keyword evidence="8" id="KW-0833">Ubl conjugation pathway</keyword>
<dbReference type="AlphaFoldDB" id="A0AAV7L735"/>
<sequence length="367" mass="40839">GQGADTLPVTMDGLSISPVEAICLTSSVAFSGLFYYLYRKKSKAVNKIQDIPKFQVDDQLTSILEATTGKCLHYVAVEGQVQPMGKPLHSLHQENLKGVIQKQVLKEHRLIWNSLARHWTESERVIHESVNMVPFVITPADGKPGAPVRVQDPLEASGLKLDTIYEHFKVSSQGFTDLIGSYLSGEKPKGFLETEEMLQVGATLTGIGQLVLDSHGVLRLQPPDDGSEYFLGLGDWRTLLKEQQSVAWFWKGATIFCGLLGSIIVFIVVRRMYRHIREKQEQAERRREFESMRSSSRAAASGAPPDKDDGEDIPENACVICLLQPRECVLLPCGHVCCCFQCYEALPCPVCPICRGHIERVVPLYQA</sequence>
<evidence type="ECO:0000259" key="17">
    <source>
        <dbReference type="PROSITE" id="PS50089"/>
    </source>
</evidence>
<feature type="compositionally biased region" description="Low complexity" evidence="15">
    <location>
        <begin position="292"/>
        <end position="303"/>
    </location>
</feature>
<evidence type="ECO:0000256" key="14">
    <source>
        <dbReference type="PROSITE-ProRule" id="PRU00175"/>
    </source>
</evidence>
<feature type="non-terminal residue" evidence="18">
    <location>
        <position position="1"/>
    </location>
</feature>
<evidence type="ECO:0000256" key="5">
    <source>
        <dbReference type="ARBA" id="ARBA00022692"/>
    </source>
</evidence>
<evidence type="ECO:0000256" key="1">
    <source>
        <dbReference type="ARBA" id="ARBA00000900"/>
    </source>
</evidence>
<dbReference type="Pfam" id="PF12483">
    <property type="entry name" value="GIDE"/>
    <property type="match status" value="1"/>
</dbReference>
<dbReference type="Proteomes" id="UP001066276">
    <property type="component" value="Chromosome 11"/>
</dbReference>
<dbReference type="EMBL" id="JANPWB010000015">
    <property type="protein sequence ID" value="KAJ1087456.1"/>
    <property type="molecule type" value="Genomic_DNA"/>
</dbReference>
<evidence type="ECO:0000256" key="9">
    <source>
        <dbReference type="ARBA" id="ARBA00022787"/>
    </source>
</evidence>
<evidence type="ECO:0000256" key="16">
    <source>
        <dbReference type="SAM" id="Phobius"/>
    </source>
</evidence>
<name>A0AAV7L735_PLEWA</name>
<feature type="region of interest" description="Disordered" evidence="15">
    <location>
        <begin position="284"/>
        <end position="309"/>
    </location>
</feature>
<evidence type="ECO:0000256" key="3">
    <source>
        <dbReference type="ARBA" id="ARBA00012483"/>
    </source>
</evidence>
<keyword evidence="12" id="KW-0496">Mitochondrion</keyword>
<gene>
    <name evidence="18" type="ORF">NDU88_000627</name>
</gene>
<organism evidence="18 19">
    <name type="scientific">Pleurodeles waltl</name>
    <name type="common">Iberian ribbed newt</name>
    <dbReference type="NCBI Taxonomy" id="8319"/>
    <lineage>
        <taxon>Eukaryota</taxon>
        <taxon>Metazoa</taxon>
        <taxon>Chordata</taxon>
        <taxon>Craniata</taxon>
        <taxon>Vertebrata</taxon>
        <taxon>Euteleostomi</taxon>
        <taxon>Amphibia</taxon>
        <taxon>Batrachia</taxon>
        <taxon>Caudata</taxon>
        <taxon>Salamandroidea</taxon>
        <taxon>Salamandridae</taxon>
        <taxon>Pleurodelinae</taxon>
        <taxon>Pleurodeles</taxon>
    </lineage>
</organism>
<proteinExistence type="predicted"/>
<keyword evidence="13 16" id="KW-0472">Membrane</keyword>
<dbReference type="Gene3D" id="3.30.40.10">
    <property type="entry name" value="Zinc/RING finger domain, C3HC4 (zinc finger)"/>
    <property type="match status" value="1"/>
</dbReference>
<evidence type="ECO:0000256" key="2">
    <source>
        <dbReference type="ARBA" id="ARBA00004374"/>
    </source>
</evidence>
<protein>
    <recommendedName>
        <fullName evidence="3">RING-type E3 ubiquitin transferase</fullName>
        <ecNumber evidence="3">2.3.2.27</ecNumber>
    </recommendedName>
</protein>
<dbReference type="Pfam" id="PF13920">
    <property type="entry name" value="zf-C3HC4_3"/>
    <property type="match status" value="1"/>
</dbReference>
<comment type="catalytic activity">
    <reaction evidence="1">
        <text>S-ubiquitinyl-[E2 ubiquitin-conjugating enzyme]-L-cysteine + [acceptor protein]-L-lysine = [E2 ubiquitin-conjugating enzyme]-L-cysteine + N(6)-ubiquitinyl-[acceptor protein]-L-lysine.</text>
        <dbReference type="EC" id="2.3.2.27"/>
    </reaction>
</comment>
<evidence type="ECO:0000256" key="11">
    <source>
        <dbReference type="ARBA" id="ARBA00022989"/>
    </source>
</evidence>
<dbReference type="SUPFAM" id="SSF57850">
    <property type="entry name" value="RING/U-box"/>
    <property type="match status" value="1"/>
</dbReference>
<evidence type="ECO:0000256" key="15">
    <source>
        <dbReference type="SAM" id="MobiDB-lite"/>
    </source>
</evidence>
<dbReference type="InterPro" id="IPR022170">
    <property type="entry name" value="MUL1-like"/>
</dbReference>
<keyword evidence="4" id="KW-0808">Transferase</keyword>
<evidence type="ECO:0000256" key="12">
    <source>
        <dbReference type="ARBA" id="ARBA00023128"/>
    </source>
</evidence>
<evidence type="ECO:0000256" key="4">
    <source>
        <dbReference type="ARBA" id="ARBA00022679"/>
    </source>
</evidence>
<keyword evidence="9" id="KW-1000">Mitochondrion outer membrane</keyword>
<evidence type="ECO:0000256" key="6">
    <source>
        <dbReference type="ARBA" id="ARBA00022723"/>
    </source>
</evidence>
<dbReference type="PANTHER" id="PTHR12183:SF6">
    <property type="entry name" value="RING-TYPE E3 UBIQUITIN TRANSFERASE"/>
    <property type="match status" value="1"/>
</dbReference>
<dbReference type="InterPro" id="IPR051652">
    <property type="entry name" value="MDM2_MDM4_MUL1"/>
</dbReference>
<keyword evidence="5 16" id="KW-0812">Transmembrane</keyword>
<dbReference type="EC" id="2.3.2.27" evidence="3"/>
<comment type="subcellular location">
    <subcellularLocation>
        <location evidence="2">Mitochondrion outer membrane</location>
        <topology evidence="2">Multi-pass membrane protein</topology>
    </subcellularLocation>
</comment>
<evidence type="ECO:0000313" key="18">
    <source>
        <dbReference type="EMBL" id="KAJ1087456.1"/>
    </source>
</evidence>
<dbReference type="PANTHER" id="PTHR12183">
    <property type="entry name" value="MITOCHONDRIAL UBIQUITIN LIGASE ACTIVATOR OF NFKB 1"/>
    <property type="match status" value="1"/>
</dbReference>
<reference evidence="18" key="1">
    <citation type="journal article" date="2022" name="bioRxiv">
        <title>Sequencing and chromosome-scale assembly of the giantPleurodeles waltlgenome.</title>
        <authorList>
            <person name="Brown T."/>
            <person name="Elewa A."/>
            <person name="Iarovenko S."/>
            <person name="Subramanian E."/>
            <person name="Araus A.J."/>
            <person name="Petzold A."/>
            <person name="Susuki M."/>
            <person name="Suzuki K.-i.T."/>
            <person name="Hayashi T."/>
            <person name="Toyoda A."/>
            <person name="Oliveira C."/>
            <person name="Osipova E."/>
            <person name="Leigh N.D."/>
            <person name="Simon A."/>
            <person name="Yun M.H."/>
        </authorList>
    </citation>
    <scope>NUCLEOTIDE SEQUENCE</scope>
    <source>
        <strain evidence="18">20211129_DDA</strain>
        <tissue evidence="18">Liver</tissue>
    </source>
</reference>